<accession>A0A1J0A6W6</accession>
<organism evidence="7 8">
    <name type="scientific">Vagococcus teuberi</name>
    <dbReference type="NCBI Taxonomy" id="519472"/>
    <lineage>
        <taxon>Bacteria</taxon>
        <taxon>Bacillati</taxon>
        <taxon>Bacillota</taxon>
        <taxon>Bacilli</taxon>
        <taxon>Lactobacillales</taxon>
        <taxon>Enterococcaceae</taxon>
        <taxon>Vagococcus</taxon>
    </lineage>
</organism>
<dbReference type="HAMAP" id="MF_01926">
    <property type="entry name" value="PurS"/>
    <property type="match status" value="1"/>
</dbReference>
<protein>
    <recommendedName>
        <fullName evidence="6">Phosphoribosylformylglycinamidine synthase subunit PurS</fullName>
        <shortName evidence="6">FGAM synthase</shortName>
        <ecNumber evidence="6">6.3.5.3</ecNumber>
    </recommendedName>
    <alternativeName>
        <fullName evidence="6">Formylglycinamide ribonucleotide amidotransferase subunit III</fullName>
        <shortName evidence="6">FGAR amidotransferase III</shortName>
        <shortName evidence="6">FGAR-AT III</shortName>
    </alternativeName>
    <alternativeName>
        <fullName evidence="6">Phosphoribosylformylglycinamidine synthase subunit III</fullName>
    </alternativeName>
</protein>
<dbReference type="GO" id="GO:0006189">
    <property type="term" value="P:'de novo' IMP biosynthetic process"/>
    <property type="evidence" value="ECO:0007669"/>
    <property type="project" value="UniProtKB-UniRule"/>
</dbReference>
<evidence type="ECO:0000256" key="5">
    <source>
        <dbReference type="ARBA" id="ARBA00022840"/>
    </source>
</evidence>
<dbReference type="STRING" id="519472.BHY08_07495"/>
<dbReference type="NCBIfam" id="NF004630">
    <property type="entry name" value="PRK05974.1"/>
    <property type="match status" value="1"/>
</dbReference>
<dbReference type="Pfam" id="PF02700">
    <property type="entry name" value="PurS"/>
    <property type="match status" value="1"/>
</dbReference>
<comment type="catalytic activity">
    <reaction evidence="6">
        <text>N(2)-formyl-N(1)-(5-phospho-beta-D-ribosyl)glycinamide + L-glutamine + ATP + H2O = 2-formamido-N(1)-(5-O-phospho-beta-D-ribosyl)acetamidine + L-glutamate + ADP + phosphate + H(+)</text>
        <dbReference type="Rhea" id="RHEA:17129"/>
        <dbReference type="ChEBI" id="CHEBI:15377"/>
        <dbReference type="ChEBI" id="CHEBI:15378"/>
        <dbReference type="ChEBI" id="CHEBI:29985"/>
        <dbReference type="ChEBI" id="CHEBI:30616"/>
        <dbReference type="ChEBI" id="CHEBI:43474"/>
        <dbReference type="ChEBI" id="CHEBI:58359"/>
        <dbReference type="ChEBI" id="CHEBI:147286"/>
        <dbReference type="ChEBI" id="CHEBI:147287"/>
        <dbReference type="ChEBI" id="CHEBI:456216"/>
        <dbReference type="EC" id="6.3.5.3"/>
    </reaction>
</comment>
<keyword evidence="5 6" id="KW-0067">ATP-binding</keyword>
<dbReference type="PANTHER" id="PTHR34696">
    <property type="entry name" value="PHOSPHORIBOSYLFORMYLGLYCINAMIDINE SYNTHASE SUBUNIT PURS"/>
    <property type="match status" value="1"/>
</dbReference>
<dbReference type="UniPathway" id="UPA00074">
    <property type="reaction ID" value="UER00128"/>
</dbReference>
<keyword evidence="1 6" id="KW-0963">Cytoplasm</keyword>
<dbReference type="Proteomes" id="UP000191200">
    <property type="component" value="Chromosome"/>
</dbReference>
<comment type="subunit">
    <text evidence="6">Part of the FGAM synthase complex composed of 1 PurL, 1 PurQ and 2 PurS subunits.</text>
</comment>
<comment type="subcellular location">
    <subcellularLocation>
        <location evidence="6">Cytoplasm</location>
    </subcellularLocation>
</comment>
<dbReference type="Gene3D" id="3.30.1280.10">
    <property type="entry name" value="Phosphoribosylformylglycinamidine synthase subunit PurS"/>
    <property type="match status" value="1"/>
</dbReference>
<evidence type="ECO:0000313" key="8">
    <source>
        <dbReference type="Proteomes" id="UP000191200"/>
    </source>
</evidence>
<dbReference type="KEGG" id="vte:BHY08_07495"/>
<reference evidence="7 8" key="1">
    <citation type="submission" date="2016-09" db="EMBL/GenBank/DDBJ databases">
        <title>Vagococcus teuberi sp. nov., isolated from the Malian artisanal sour milk fene.</title>
        <authorList>
            <person name="Wullschleger S."/>
            <person name="Seifert C."/>
            <person name="Baumgartner S."/>
            <person name="Lacroix C."/>
            <person name="Bonfoh B."/>
            <person name="Stevens M.J."/>
            <person name="Meile L."/>
        </authorList>
    </citation>
    <scope>NUCLEOTIDE SEQUENCE [LARGE SCALE GENOMIC DNA]</scope>
    <source>
        <strain evidence="7 8">DSM 21459</strain>
    </source>
</reference>
<keyword evidence="3 6" id="KW-0547">Nucleotide-binding</keyword>
<dbReference type="InterPro" id="IPR003850">
    <property type="entry name" value="PurS"/>
</dbReference>
<evidence type="ECO:0000313" key="7">
    <source>
        <dbReference type="EMBL" id="APB31685.1"/>
    </source>
</evidence>
<dbReference type="OrthoDB" id="9799101at2"/>
<evidence type="ECO:0000256" key="1">
    <source>
        <dbReference type="ARBA" id="ARBA00022490"/>
    </source>
</evidence>
<name>A0A1J0A6W6_9ENTE</name>
<evidence type="ECO:0000256" key="6">
    <source>
        <dbReference type="HAMAP-Rule" id="MF_01926"/>
    </source>
</evidence>
<comment type="similarity">
    <text evidence="6">Belongs to the PurS family.</text>
</comment>
<dbReference type="GO" id="GO:0004642">
    <property type="term" value="F:phosphoribosylformylglycinamidine synthase activity"/>
    <property type="evidence" value="ECO:0007669"/>
    <property type="project" value="UniProtKB-UniRule"/>
</dbReference>
<gene>
    <name evidence="6" type="primary">purS</name>
    <name evidence="7" type="ORF">BHY08_07495</name>
</gene>
<dbReference type="AlphaFoldDB" id="A0A1J0A6W6"/>
<keyword evidence="4 6" id="KW-0658">Purine biosynthesis</keyword>
<dbReference type="NCBIfam" id="TIGR00302">
    <property type="entry name" value="phosphoribosylformylglycinamidine synthase subunit PurS"/>
    <property type="match status" value="1"/>
</dbReference>
<keyword evidence="8" id="KW-1185">Reference proteome</keyword>
<sequence length="83" mass="9225">MFKVRVYVNYKASILDPQAAVIEGAIKRLGEDGVSDIRVGKVFDFVIKADSKQDAEAKVDKISDNLLANPNMETYDFTVTEVN</sequence>
<dbReference type="EC" id="6.3.5.3" evidence="6"/>
<dbReference type="InterPro" id="IPR036604">
    <property type="entry name" value="PurS-like_sf"/>
</dbReference>
<keyword evidence="2 6" id="KW-0436">Ligase</keyword>
<comment type="function">
    <text evidence="6">Part of the phosphoribosylformylglycinamidine synthase complex involved in the purines biosynthetic pathway. Catalyzes the ATP-dependent conversion of formylglycinamide ribonucleotide (FGAR) and glutamine to yield formylglycinamidine ribonucleotide (FGAM) and glutamate. The FGAM synthase complex is composed of three subunits. PurQ produces an ammonia molecule by converting glutamine to glutamate. PurL transfers the ammonia molecule to FGAR to form FGAM in an ATP-dependent manner. PurS interacts with PurQ and PurL and is thought to assist in the transfer of the ammonia molecule from PurQ to PurL.</text>
</comment>
<dbReference type="RefSeq" id="WP_071457279.1">
    <property type="nucleotide sequence ID" value="NZ_CABJEN010000001.1"/>
</dbReference>
<comment type="pathway">
    <text evidence="6">Purine metabolism; IMP biosynthesis via de novo pathway; 5-amino-1-(5-phospho-D-ribosyl)imidazole from N(2)-formyl-N(1)-(5-phospho-D-ribosyl)glycinamide: step 1/2.</text>
</comment>
<dbReference type="SUPFAM" id="SSF82697">
    <property type="entry name" value="PurS-like"/>
    <property type="match status" value="1"/>
</dbReference>
<dbReference type="GO" id="GO:0005524">
    <property type="term" value="F:ATP binding"/>
    <property type="evidence" value="ECO:0007669"/>
    <property type="project" value="UniProtKB-UniRule"/>
</dbReference>
<evidence type="ECO:0000256" key="3">
    <source>
        <dbReference type="ARBA" id="ARBA00022741"/>
    </source>
</evidence>
<dbReference type="PANTHER" id="PTHR34696:SF1">
    <property type="entry name" value="PHOSPHORIBOSYLFORMYLGLYCINAMIDINE SYNTHASE SUBUNIT PURS"/>
    <property type="match status" value="1"/>
</dbReference>
<evidence type="ECO:0000256" key="4">
    <source>
        <dbReference type="ARBA" id="ARBA00022755"/>
    </source>
</evidence>
<dbReference type="GO" id="GO:0005737">
    <property type="term" value="C:cytoplasm"/>
    <property type="evidence" value="ECO:0007669"/>
    <property type="project" value="UniProtKB-SubCell"/>
</dbReference>
<evidence type="ECO:0000256" key="2">
    <source>
        <dbReference type="ARBA" id="ARBA00022598"/>
    </source>
</evidence>
<proteinExistence type="inferred from homology"/>
<dbReference type="EMBL" id="CP017267">
    <property type="protein sequence ID" value="APB31685.1"/>
    <property type="molecule type" value="Genomic_DNA"/>
</dbReference>